<evidence type="ECO:0000313" key="5">
    <source>
        <dbReference type="Proteomes" id="UP000004088"/>
    </source>
</evidence>
<dbReference type="PANTHER" id="PTHR43363:SF1">
    <property type="entry name" value="HYPOXANTHINE-GUANINE PHOSPHORIBOSYLTRANSFERASE"/>
    <property type="match status" value="1"/>
</dbReference>
<keyword evidence="1 4" id="KW-0328">Glycosyltransferase</keyword>
<evidence type="ECO:0000313" key="4">
    <source>
        <dbReference type="EMBL" id="EGC17181.1"/>
    </source>
</evidence>
<feature type="domain" description="Phosphoribosyltransferase" evidence="3">
    <location>
        <begin position="10"/>
        <end position="150"/>
    </location>
</feature>
<dbReference type="EC" id="2.4.2.-" evidence="4"/>
<dbReference type="EMBL" id="AEWV01000022">
    <property type="protein sequence ID" value="EGC17181.1"/>
    <property type="molecule type" value="Genomic_DNA"/>
</dbReference>
<dbReference type="InterPro" id="IPR000836">
    <property type="entry name" value="PRTase_dom"/>
</dbReference>
<keyword evidence="5" id="KW-1185">Reference proteome</keyword>
<protein>
    <submittedName>
        <fullName evidence="4">Purine/pyrimidine phosphoribosyltransferase family protein</fullName>
        <ecNumber evidence="4">2.4.2.-</ecNumber>
    </submittedName>
</protein>
<keyword evidence="2 4" id="KW-0808">Transferase</keyword>
<accession>F0F002</accession>
<sequence>MVKKIWYTYDDIHKVVKQVAEKVQNSGVKYDAMIAIGGGGFIPARMLRCFLDIPIYAVSTAYYLGETSDETADEIQKVQWIDPIPENIVGKNILVVDEVDDSRITADFVLTELQKEGFAEIGFAVIHNKLKEKQGTIPEGVHYFAGLEVNDLWINYPWDAADIEAHNARAQHSQAEA</sequence>
<evidence type="ECO:0000259" key="3">
    <source>
        <dbReference type="Pfam" id="PF00156"/>
    </source>
</evidence>
<dbReference type="GO" id="GO:0016757">
    <property type="term" value="F:glycosyltransferase activity"/>
    <property type="evidence" value="ECO:0007669"/>
    <property type="project" value="UniProtKB-KW"/>
</dbReference>
<organism evidence="4 5">
    <name type="scientific">Kingella denitrificans ATCC 33394</name>
    <dbReference type="NCBI Taxonomy" id="888741"/>
    <lineage>
        <taxon>Bacteria</taxon>
        <taxon>Pseudomonadati</taxon>
        <taxon>Pseudomonadota</taxon>
        <taxon>Betaproteobacteria</taxon>
        <taxon>Neisseriales</taxon>
        <taxon>Neisseriaceae</taxon>
        <taxon>Kingella</taxon>
    </lineage>
</organism>
<dbReference type="SUPFAM" id="SSF53271">
    <property type="entry name" value="PRTase-like"/>
    <property type="match status" value="1"/>
</dbReference>
<gene>
    <name evidence="4" type="ORF">HMPREF9098_1436</name>
</gene>
<evidence type="ECO:0000256" key="1">
    <source>
        <dbReference type="ARBA" id="ARBA00022676"/>
    </source>
</evidence>
<dbReference type="CDD" id="cd06223">
    <property type="entry name" value="PRTases_typeI"/>
    <property type="match status" value="1"/>
</dbReference>
<dbReference type="Proteomes" id="UP000004088">
    <property type="component" value="Unassembled WGS sequence"/>
</dbReference>
<dbReference type="STRING" id="888741.HMPREF9098_1436"/>
<dbReference type="RefSeq" id="WP_003783069.1">
    <property type="nucleotide sequence ID" value="NZ_GL870929.1"/>
</dbReference>
<dbReference type="Pfam" id="PF00156">
    <property type="entry name" value="Pribosyltran"/>
    <property type="match status" value="1"/>
</dbReference>
<name>F0F002_9NEIS</name>
<comment type="caution">
    <text evidence="4">The sequence shown here is derived from an EMBL/GenBank/DDBJ whole genome shotgun (WGS) entry which is preliminary data.</text>
</comment>
<dbReference type="Gene3D" id="3.40.50.2020">
    <property type="match status" value="1"/>
</dbReference>
<reference evidence="4 5" key="1">
    <citation type="submission" date="2011-01" db="EMBL/GenBank/DDBJ databases">
        <authorList>
            <person name="Muzny D."/>
            <person name="Qin X."/>
            <person name="Deng J."/>
            <person name="Jiang H."/>
            <person name="Liu Y."/>
            <person name="Qu J."/>
            <person name="Song X.-Z."/>
            <person name="Zhang L."/>
            <person name="Thornton R."/>
            <person name="Coyle M."/>
            <person name="Francisco L."/>
            <person name="Jackson L."/>
            <person name="Javaid M."/>
            <person name="Korchina V."/>
            <person name="Kovar C."/>
            <person name="Mata R."/>
            <person name="Mathew T."/>
            <person name="Ngo R."/>
            <person name="Nguyen L."/>
            <person name="Nguyen N."/>
            <person name="Okwuonu G."/>
            <person name="Ongeri F."/>
            <person name="Pham C."/>
            <person name="Simmons D."/>
            <person name="Wilczek-Boney K."/>
            <person name="Hale W."/>
            <person name="Jakkamsetti A."/>
            <person name="Pham P."/>
            <person name="Ruth R."/>
            <person name="San Lucas F."/>
            <person name="Warren J."/>
            <person name="Zhang J."/>
            <person name="Zhao Z."/>
            <person name="Zhou C."/>
            <person name="Zhu D."/>
            <person name="Lee S."/>
            <person name="Bess C."/>
            <person name="Blankenburg K."/>
            <person name="Forbes L."/>
            <person name="Fu Q."/>
            <person name="Gubbala S."/>
            <person name="Hirani K."/>
            <person name="Jayaseelan J.C."/>
            <person name="Lara F."/>
            <person name="Munidasa M."/>
            <person name="Palculict T."/>
            <person name="Patil S."/>
            <person name="Pu L.-L."/>
            <person name="Saada N."/>
            <person name="Tang L."/>
            <person name="Weissenberger G."/>
            <person name="Zhu Y."/>
            <person name="Hemphill L."/>
            <person name="Shang Y."/>
            <person name="Youmans B."/>
            <person name="Ayvaz T."/>
            <person name="Ross M."/>
            <person name="Santibanez J."/>
            <person name="Aqrawi P."/>
            <person name="Gross S."/>
            <person name="Joshi V."/>
            <person name="Fowler G."/>
            <person name="Nazareth L."/>
            <person name="Reid J."/>
            <person name="Worley K."/>
            <person name="Petrosino J."/>
            <person name="Highlander S."/>
            <person name="Gibbs R."/>
        </authorList>
    </citation>
    <scope>NUCLEOTIDE SEQUENCE [LARGE SCALE GENOMIC DNA]</scope>
    <source>
        <strain evidence="4 5">ATCC 33394</strain>
    </source>
</reference>
<dbReference type="InterPro" id="IPR029057">
    <property type="entry name" value="PRTase-like"/>
</dbReference>
<evidence type="ECO:0000256" key="2">
    <source>
        <dbReference type="ARBA" id="ARBA00022679"/>
    </source>
</evidence>
<dbReference type="HOGENOM" id="CLU_092544_0_0_4"/>
<dbReference type="PANTHER" id="PTHR43363">
    <property type="entry name" value="HYPOXANTHINE PHOSPHORIBOSYLTRANSFERASE"/>
    <property type="match status" value="1"/>
</dbReference>
<dbReference type="AlphaFoldDB" id="F0F002"/>
<proteinExistence type="predicted"/>